<dbReference type="SMART" id="SM00115">
    <property type="entry name" value="CASc"/>
    <property type="match status" value="1"/>
</dbReference>
<dbReference type="Gene3D" id="3.40.50.1460">
    <property type="match status" value="1"/>
</dbReference>
<gene>
    <name evidence="7" type="primary">Damm</name>
</gene>
<dbReference type="PANTHER" id="PTHR10454">
    <property type="entry name" value="CASPASE"/>
    <property type="match status" value="1"/>
</dbReference>
<dbReference type="InterPro" id="IPR011600">
    <property type="entry name" value="Pept_C14_caspase"/>
</dbReference>
<feature type="compositionally biased region" description="Basic and acidic residues" evidence="3">
    <location>
        <begin position="1"/>
        <end position="11"/>
    </location>
</feature>
<dbReference type="PANTHER" id="PTHR10454:SF232">
    <property type="entry name" value="AT03047P-RELATED"/>
    <property type="match status" value="1"/>
</dbReference>
<reference evidence="7" key="2">
    <citation type="submission" date="2025-08" db="UniProtKB">
        <authorList>
            <consortium name="RefSeq"/>
        </authorList>
    </citation>
    <scope>IDENTIFICATION</scope>
    <source>
        <strain evidence="7">14028-0561.14</strain>
        <tissue evidence="7">Whole fly</tissue>
    </source>
</reference>
<feature type="region of interest" description="Disordered" evidence="3">
    <location>
        <begin position="1"/>
        <end position="41"/>
    </location>
</feature>
<dbReference type="GO" id="GO:0043525">
    <property type="term" value="P:positive regulation of neuron apoptotic process"/>
    <property type="evidence" value="ECO:0007669"/>
    <property type="project" value="TreeGrafter"/>
</dbReference>
<dbReference type="OrthoDB" id="6114029at2759"/>
<feature type="domain" description="Caspase family p20" evidence="5">
    <location>
        <begin position="107"/>
        <end position="227"/>
    </location>
</feature>
<dbReference type="Proteomes" id="UP001652661">
    <property type="component" value="Chromosome 2R"/>
</dbReference>
<evidence type="ECO:0000259" key="4">
    <source>
        <dbReference type="PROSITE" id="PS50207"/>
    </source>
</evidence>
<dbReference type="InterPro" id="IPR029030">
    <property type="entry name" value="Caspase-like_dom_sf"/>
</dbReference>
<proteinExistence type="inferred from homology"/>
<dbReference type="PRINTS" id="PR00376">
    <property type="entry name" value="IL1BCENZYME"/>
</dbReference>
<dbReference type="GO" id="GO:0006915">
    <property type="term" value="P:apoptotic process"/>
    <property type="evidence" value="ECO:0007669"/>
    <property type="project" value="TreeGrafter"/>
</dbReference>
<dbReference type="PROSITE" id="PS50207">
    <property type="entry name" value="CASPASE_P10"/>
    <property type="match status" value="1"/>
</dbReference>
<keyword evidence="6" id="KW-1185">Reference proteome</keyword>
<dbReference type="GO" id="GO:0006508">
    <property type="term" value="P:proteolysis"/>
    <property type="evidence" value="ECO:0007669"/>
    <property type="project" value="InterPro"/>
</dbReference>
<dbReference type="GO" id="GO:0005737">
    <property type="term" value="C:cytoplasm"/>
    <property type="evidence" value="ECO:0007669"/>
    <property type="project" value="TreeGrafter"/>
</dbReference>
<dbReference type="InterPro" id="IPR002398">
    <property type="entry name" value="Pept_C14"/>
</dbReference>
<dbReference type="InterPro" id="IPR015917">
    <property type="entry name" value="Pept_C14A"/>
</dbReference>
<comment type="similarity">
    <text evidence="1 2">Belongs to the peptidase C14A family.</text>
</comment>
<dbReference type="PROSITE" id="PS50208">
    <property type="entry name" value="CASPASE_P20"/>
    <property type="match status" value="1"/>
</dbReference>
<dbReference type="InterPro" id="IPR001309">
    <property type="entry name" value="Pept_C14_p20"/>
</dbReference>
<name>A0A6P4JCA8_DROKI</name>
<evidence type="ECO:0000256" key="1">
    <source>
        <dbReference type="ARBA" id="ARBA00010134"/>
    </source>
</evidence>
<evidence type="ECO:0000256" key="3">
    <source>
        <dbReference type="SAM" id="MobiDB-lite"/>
    </source>
</evidence>
<organism evidence="6 7">
    <name type="scientific">Drosophila kikkawai</name>
    <name type="common">Fruit fly</name>
    <dbReference type="NCBI Taxonomy" id="30033"/>
    <lineage>
        <taxon>Eukaryota</taxon>
        <taxon>Metazoa</taxon>
        <taxon>Ecdysozoa</taxon>
        <taxon>Arthropoda</taxon>
        <taxon>Hexapoda</taxon>
        <taxon>Insecta</taxon>
        <taxon>Pterygota</taxon>
        <taxon>Neoptera</taxon>
        <taxon>Endopterygota</taxon>
        <taxon>Diptera</taxon>
        <taxon>Brachycera</taxon>
        <taxon>Muscomorpha</taxon>
        <taxon>Ephydroidea</taxon>
        <taxon>Drosophilidae</taxon>
        <taxon>Drosophila</taxon>
        <taxon>Sophophora</taxon>
    </lineage>
</organism>
<feature type="domain" description="Caspase family p10" evidence="4">
    <location>
        <begin position="231"/>
        <end position="290"/>
    </location>
</feature>
<dbReference type="RefSeq" id="XP_017033176.1">
    <property type="nucleotide sequence ID" value="XM_017177687.2"/>
</dbReference>
<dbReference type="AlphaFoldDB" id="A0A6P4JCA8"/>
<feature type="compositionally biased region" description="Low complexity" evidence="3">
    <location>
        <begin position="29"/>
        <end position="38"/>
    </location>
</feature>
<dbReference type="InterPro" id="IPR002138">
    <property type="entry name" value="Pept_C14_p10"/>
</dbReference>
<reference evidence="6" key="1">
    <citation type="submission" date="2025-05" db="UniProtKB">
        <authorList>
            <consortium name="RefSeq"/>
        </authorList>
    </citation>
    <scope>NUCLEOTIDE SEQUENCE [LARGE SCALE GENOMIC DNA]</scope>
    <source>
        <strain evidence="6">14028-0561.14</strain>
    </source>
</reference>
<sequence length="320" mass="36075">MATDRVNHTLEDAANLSSPQVVEGQEQASGSNGLNGSNINEERPRFQATSMVIEWNGESISEVRNGTGHFEPVSMTFKLDDQGNIEIPSDVSLPEWITVKDQHRKLEPPLVYIFNHEIIKNHADRTGSAKDVENLQNTFNRLKCRVEVVENPKKIDVTETIKKLENTNFDHLSALVVIILSHGGGNEIIVACDDEKYHLDNDVLDPICKIRSLRGKPKILIVQACKGGLEADAKPEEYGHYLKCYSTSEGYKAYRDSVYGSIYIQVLCKIMDQDALRKDFREIIKDVNEKTVVESIRLQHKQVPSTEGILQPFCFGDYVD</sequence>
<evidence type="ECO:0000256" key="2">
    <source>
        <dbReference type="RuleBase" id="RU003971"/>
    </source>
</evidence>
<accession>A0A6P4JCA8</accession>
<dbReference type="Pfam" id="PF00656">
    <property type="entry name" value="Peptidase_C14"/>
    <property type="match status" value="1"/>
</dbReference>
<dbReference type="GO" id="GO:0004197">
    <property type="term" value="F:cysteine-type endopeptidase activity"/>
    <property type="evidence" value="ECO:0007669"/>
    <property type="project" value="InterPro"/>
</dbReference>
<dbReference type="SUPFAM" id="SSF52129">
    <property type="entry name" value="Caspase-like"/>
    <property type="match status" value="1"/>
</dbReference>
<evidence type="ECO:0000313" key="6">
    <source>
        <dbReference type="Proteomes" id="UP001652661"/>
    </source>
</evidence>
<evidence type="ECO:0000313" key="7">
    <source>
        <dbReference type="RefSeq" id="XP_017033176.1"/>
    </source>
</evidence>
<evidence type="ECO:0000259" key="5">
    <source>
        <dbReference type="PROSITE" id="PS50208"/>
    </source>
</evidence>
<protein>
    <submittedName>
        <fullName evidence="7">Caspase-3 isoform X1</fullName>
    </submittedName>
</protein>